<gene>
    <name evidence="1" type="ORF">HAX54_018127</name>
</gene>
<organism evidence="1 2">
    <name type="scientific">Datura stramonium</name>
    <name type="common">Jimsonweed</name>
    <name type="synonym">Common thornapple</name>
    <dbReference type="NCBI Taxonomy" id="4076"/>
    <lineage>
        <taxon>Eukaryota</taxon>
        <taxon>Viridiplantae</taxon>
        <taxon>Streptophyta</taxon>
        <taxon>Embryophyta</taxon>
        <taxon>Tracheophyta</taxon>
        <taxon>Spermatophyta</taxon>
        <taxon>Magnoliopsida</taxon>
        <taxon>eudicotyledons</taxon>
        <taxon>Gunneridae</taxon>
        <taxon>Pentapetalae</taxon>
        <taxon>asterids</taxon>
        <taxon>lamiids</taxon>
        <taxon>Solanales</taxon>
        <taxon>Solanaceae</taxon>
        <taxon>Solanoideae</taxon>
        <taxon>Datureae</taxon>
        <taxon>Datura</taxon>
    </lineage>
</organism>
<comment type="caution">
    <text evidence="1">The sequence shown here is derived from an EMBL/GenBank/DDBJ whole genome shotgun (WGS) entry which is preliminary data.</text>
</comment>
<reference evidence="1 2" key="1">
    <citation type="journal article" date="2021" name="BMC Genomics">
        <title>Datura genome reveals duplications of psychoactive alkaloid biosynthetic genes and high mutation rate following tissue culture.</title>
        <authorList>
            <person name="Rajewski A."/>
            <person name="Carter-House D."/>
            <person name="Stajich J."/>
            <person name="Litt A."/>
        </authorList>
    </citation>
    <scope>NUCLEOTIDE SEQUENCE [LARGE SCALE GENOMIC DNA]</scope>
    <source>
        <strain evidence="1">AR-01</strain>
    </source>
</reference>
<protein>
    <submittedName>
        <fullName evidence="1">Uncharacterized protein</fullName>
    </submittedName>
</protein>
<dbReference type="EMBL" id="JACEIK010002228">
    <property type="protein sequence ID" value="MCD9559824.1"/>
    <property type="molecule type" value="Genomic_DNA"/>
</dbReference>
<dbReference type="Proteomes" id="UP000823775">
    <property type="component" value="Unassembled WGS sequence"/>
</dbReference>
<evidence type="ECO:0000313" key="2">
    <source>
        <dbReference type="Proteomes" id="UP000823775"/>
    </source>
</evidence>
<accession>A0ABS8ULQ0</accession>
<proteinExistence type="predicted"/>
<evidence type="ECO:0000313" key="1">
    <source>
        <dbReference type="EMBL" id="MCD9559824.1"/>
    </source>
</evidence>
<name>A0ABS8ULQ0_DATST</name>
<keyword evidence="2" id="KW-1185">Reference proteome</keyword>
<sequence length="84" mass="9906">MRSVSRVCSNFIVFVMDEEEEEKKKEIDVRKLQAYGPVELDLPEKPYIYPCIESQVLPRWSRDLRGIGFAEKPYIYPLALNHKC</sequence>